<dbReference type="InterPro" id="IPR002018">
    <property type="entry name" value="CarbesteraseB"/>
</dbReference>
<evidence type="ECO:0000259" key="4">
    <source>
        <dbReference type="Pfam" id="PF00135"/>
    </source>
</evidence>
<dbReference type="Pfam" id="PF00135">
    <property type="entry name" value="COesterase"/>
    <property type="match status" value="2"/>
</dbReference>
<comment type="caution">
    <text evidence="5">The sequence shown here is derived from an EMBL/GenBank/DDBJ whole genome shotgun (WGS) entry which is preliminary data.</text>
</comment>
<feature type="chain" id="PRO_5044985176" description="Carboxylic ester hydrolase" evidence="3">
    <location>
        <begin position="25"/>
        <end position="528"/>
    </location>
</feature>
<evidence type="ECO:0000256" key="3">
    <source>
        <dbReference type="RuleBase" id="RU361235"/>
    </source>
</evidence>
<dbReference type="PANTHER" id="PTHR43918">
    <property type="entry name" value="ACETYLCHOLINESTERASE"/>
    <property type="match status" value="1"/>
</dbReference>
<accession>A0ABR3P7C2</accession>
<evidence type="ECO:0000313" key="6">
    <source>
        <dbReference type="Proteomes" id="UP001562354"/>
    </source>
</evidence>
<protein>
    <recommendedName>
        <fullName evidence="3">Carboxylic ester hydrolase</fullName>
        <ecNumber evidence="3">3.1.1.-</ecNumber>
    </recommendedName>
</protein>
<dbReference type="RefSeq" id="XP_069198200.1">
    <property type="nucleotide sequence ID" value="XM_069341693.1"/>
</dbReference>
<dbReference type="SUPFAM" id="SSF53474">
    <property type="entry name" value="alpha/beta-Hydrolases"/>
    <property type="match status" value="1"/>
</dbReference>
<comment type="similarity">
    <text evidence="1 3">Belongs to the type-B carboxylesterase/lipase family.</text>
</comment>
<gene>
    <name evidence="5" type="ORF">AAFC00_002387</name>
</gene>
<dbReference type="InterPro" id="IPR029058">
    <property type="entry name" value="AB_hydrolase_fold"/>
</dbReference>
<evidence type="ECO:0000256" key="2">
    <source>
        <dbReference type="ARBA" id="ARBA00022801"/>
    </source>
</evidence>
<feature type="domain" description="Carboxylesterase type B" evidence="4">
    <location>
        <begin position="48"/>
        <end position="377"/>
    </location>
</feature>
<feature type="signal peptide" evidence="3">
    <location>
        <begin position="1"/>
        <end position="24"/>
    </location>
</feature>
<dbReference type="Gene3D" id="3.40.50.1820">
    <property type="entry name" value="alpha/beta hydrolase"/>
    <property type="match status" value="1"/>
</dbReference>
<organism evidence="5 6">
    <name type="scientific">Neodothiora populina</name>
    <dbReference type="NCBI Taxonomy" id="2781224"/>
    <lineage>
        <taxon>Eukaryota</taxon>
        <taxon>Fungi</taxon>
        <taxon>Dikarya</taxon>
        <taxon>Ascomycota</taxon>
        <taxon>Pezizomycotina</taxon>
        <taxon>Dothideomycetes</taxon>
        <taxon>Dothideomycetidae</taxon>
        <taxon>Dothideales</taxon>
        <taxon>Dothioraceae</taxon>
        <taxon>Neodothiora</taxon>
    </lineage>
</organism>
<dbReference type="EMBL" id="JBFMKM010000012">
    <property type="protein sequence ID" value="KAL1301924.1"/>
    <property type="molecule type" value="Genomic_DNA"/>
</dbReference>
<dbReference type="InterPro" id="IPR019826">
    <property type="entry name" value="Carboxylesterase_B_AS"/>
</dbReference>
<dbReference type="PROSITE" id="PS00122">
    <property type="entry name" value="CARBOXYLESTERASE_B_1"/>
    <property type="match status" value="1"/>
</dbReference>
<feature type="domain" description="Carboxylesterase type B" evidence="4">
    <location>
        <begin position="382"/>
        <end position="493"/>
    </location>
</feature>
<keyword evidence="3" id="KW-0732">Signal</keyword>
<dbReference type="GeneID" id="95976089"/>
<name>A0ABR3P7C2_9PEZI</name>
<dbReference type="Proteomes" id="UP001562354">
    <property type="component" value="Unassembled WGS sequence"/>
</dbReference>
<dbReference type="PANTHER" id="PTHR43918:SF4">
    <property type="entry name" value="CARBOXYLIC ESTER HYDROLASE"/>
    <property type="match status" value="1"/>
</dbReference>
<evidence type="ECO:0000313" key="5">
    <source>
        <dbReference type="EMBL" id="KAL1301924.1"/>
    </source>
</evidence>
<reference evidence="5 6" key="1">
    <citation type="submission" date="2024-07" db="EMBL/GenBank/DDBJ databases">
        <title>Draft sequence of the Neodothiora populina.</title>
        <authorList>
            <person name="Drown D.D."/>
            <person name="Schuette U.S."/>
            <person name="Buechlein A.B."/>
            <person name="Rusch D.R."/>
            <person name="Winton L.W."/>
            <person name="Adams G.A."/>
        </authorList>
    </citation>
    <scope>NUCLEOTIDE SEQUENCE [LARGE SCALE GENOMIC DNA]</scope>
    <source>
        <strain evidence="5 6">CPC 39397</strain>
    </source>
</reference>
<proteinExistence type="inferred from homology"/>
<dbReference type="EC" id="3.1.1.-" evidence="3"/>
<keyword evidence="2 3" id="KW-0378">Hydrolase</keyword>
<keyword evidence="6" id="KW-1185">Reference proteome</keyword>
<sequence length="528" mass="56405">MLDTRASFGTFVSSLLLLAGSANAMPAGSGTAFQSGSNSTSWVVGIPVNTTSGQIVGHPAPVATNVSEYLAIPYAQPPVGNLRFAAPQSYTGSGIINSTSMPLNCPQPAVGLPGLTSYPTGQFIEYLQAVGTGSDPNTNEDCLFLNVWTKPQSGEKKKAVMIWFYPGGFRSGGINNQGYSGQYYAEEHDVIVVAFNYRVAALGFSGAPGLVQNVGLLDQRLAVEWVRDNIAAFGGDVDRITLWGESAGAASIDYYNYAWTHDPIIAGTIMESGSTNLGGAISSVTATTLWNSLVFTAGCMIGSNDQQLACMRTIPVADLIGFTVTVSGGGYAFNPVVDNKIVFQDYTSLQSQGAFIQKPALVGSNENEAAWFKLTKGNNQPEAYYTAVTLSLFTCVTRNLATIRKQFTVPAWRYRFYPTFPDTTHPYNSTIAMHTSEVPLVWGTYDVIKTVASTAEERSLSAAMMAYWAAFVKNPTSGLTAAGWPVFDPSSSSKSLALFGYNNDFTNVTFTTADSYDNGCSSVKAYCS</sequence>
<dbReference type="InterPro" id="IPR050654">
    <property type="entry name" value="AChE-related_enzymes"/>
</dbReference>
<evidence type="ECO:0000256" key="1">
    <source>
        <dbReference type="ARBA" id="ARBA00005964"/>
    </source>
</evidence>